<dbReference type="AlphaFoldDB" id="A0AAD9TP59"/>
<feature type="region of interest" description="Disordered" evidence="1">
    <location>
        <begin position="1"/>
        <end position="42"/>
    </location>
</feature>
<gene>
    <name evidence="2" type="ORF">Ddye_027447</name>
</gene>
<sequence length="86" mass="9722">MRMRSDHAVGSPRGCGVRLRNGRRCRRGDTHGDAGEDGGDMRHRFCRHSVDNPVLVTSTRSRINDAIRHKQHAIASDYRLLKISKS</sequence>
<evidence type="ECO:0000313" key="3">
    <source>
        <dbReference type="Proteomes" id="UP001280121"/>
    </source>
</evidence>
<evidence type="ECO:0000256" key="1">
    <source>
        <dbReference type="SAM" id="MobiDB-lite"/>
    </source>
</evidence>
<name>A0AAD9TP59_9ROSI</name>
<feature type="compositionally biased region" description="Basic and acidic residues" evidence="1">
    <location>
        <begin position="27"/>
        <end position="42"/>
    </location>
</feature>
<dbReference type="Proteomes" id="UP001280121">
    <property type="component" value="Unassembled WGS sequence"/>
</dbReference>
<organism evidence="2 3">
    <name type="scientific">Dipteronia dyeriana</name>
    <dbReference type="NCBI Taxonomy" id="168575"/>
    <lineage>
        <taxon>Eukaryota</taxon>
        <taxon>Viridiplantae</taxon>
        <taxon>Streptophyta</taxon>
        <taxon>Embryophyta</taxon>
        <taxon>Tracheophyta</taxon>
        <taxon>Spermatophyta</taxon>
        <taxon>Magnoliopsida</taxon>
        <taxon>eudicotyledons</taxon>
        <taxon>Gunneridae</taxon>
        <taxon>Pentapetalae</taxon>
        <taxon>rosids</taxon>
        <taxon>malvids</taxon>
        <taxon>Sapindales</taxon>
        <taxon>Sapindaceae</taxon>
        <taxon>Hippocastanoideae</taxon>
        <taxon>Acereae</taxon>
        <taxon>Dipteronia</taxon>
    </lineage>
</organism>
<reference evidence="2" key="1">
    <citation type="journal article" date="2023" name="Plant J.">
        <title>Genome sequences and population genomics provide insights into the demographic history, inbreeding, and mutation load of two 'living fossil' tree species of Dipteronia.</title>
        <authorList>
            <person name="Feng Y."/>
            <person name="Comes H.P."/>
            <person name="Chen J."/>
            <person name="Zhu S."/>
            <person name="Lu R."/>
            <person name="Zhang X."/>
            <person name="Li P."/>
            <person name="Qiu J."/>
            <person name="Olsen K.M."/>
            <person name="Qiu Y."/>
        </authorList>
    </citation>
    <scope>NUCLEOTIDE SEQUENCE</scope>
    <source>
        <strain evidence="2">KIB01</strain>
    </source>
</reference>
<keyword evidence="3" id="KW-1185">Reference proteome</keyword>
<protein>
    <submittedName>
        <fullName evidence="2">Uncharacterized protein</fullName>
    </submittedName>
</protein>
<dbReference type="EMBL" id="JANJYI010000008">
    <property type="protein sequence ID" value="KAK2639652.1"/>
    <property type="molecule type" value="Genomic_DNA"/>
</dbReference>
<accession>A0AAD9TP59</accession>
<comment type="caution">
    <text evidence="2">The sequence shown here is derived from an EMBL/GenBank/DDBJ whole genome shotgun (WGS) entry which is preliminary data.</text>
</comment>
<proteinExistence type="predicted"/>
<evidence type="ECO:0000313" key="2">
    <source>
        <dbReference type="EMBL" id="KAK2639652.1"/>
    </source>
</evidence>